<dbReference type="InterPro" id="IPR002104">
    <property type="entry name" value="Integrase_catalytic"/>
</dbReference>
<keyword evidence="2" id="KW-0238">DNA-binding</keyword>
<feature type="domain" description="Tyr recombinase" evidence="5">
    <location>
        <begin position="177"/>
        <end position="382"/>
    </location>
</feature>
<dbReference type="PROSITE" id="PS51898">
    <property type="entry name" value="TYR_RECOMBINASE"/>
    <property type="match status" value="1"/>
</dbReference>
<organism evidence="6 7">
    <name type="scientific">Streptomyces violaceusniger</name>
    <dbReference type="NCBI Taxonomy" id="68280"/>
    <lineage>
        <taxon>Bacteria</taxon>
        <taxon>Bacillati</taxon>
        <taxon>Actinomycetota</taxon>
        <taxon>Actinomycetes</taxon>
        <taxon>Kitasatosporales</taxon>
        <taxon>Streptomycetaceae</taxon>
        <taxon>Streptomyces</taxon>
        <taxon>Streptomyces violaceusniger group</taxon>
    </lineage>
</organism>
<comment type="caution">
    <text evidence="6">The sequence shown here is derived from an EMBL/GenBank/DDBJ whole genome shotgun (WGS) entry which is preliminary data.</text>
</comment>
<protein>
    <recommendedName>
        <fullName evidence="5">Tyr recombinase domain-containing protein</fullName>
    </recommendedName>
</protein>
<dbReference type="SUPFAM" id="SSF56349">
    <property type="entry name" value="DNA breaking-rejoining enzymes"/>
    <property type="match status" value="1"/>
</dbReference>
<feature type="compositionally biased region" description="Basic and acidic residues" evidence="4">
    <location>
        <begin position="370"/>
        <end position="386"/>
    </location>
</feature>
<comment type="similarity">
    <text evidence="1">Belongs to the 'phage' integrase family.</text>
</comment>
<dbReference type="Gene3D" id="1.10.443.10">
    <property type="entry name" value="Intergrase catalytic core"/>
    <property type="match status" value="1"/>
</dbReference>
<dbReference type="Proteomes" id="UP000301309">
    <property type="component" value="Unassembled WGS sequence"/>
</dbReference>
<evidence type="ECO:0000256" key="3">
    <source>
        <dbReference type="ARBA" id="ARBA00023172"/>
    </source>
</evidence>
<evidence type="ECO:0000256" key="2">
    <source>
        <dbReference type="ARBA" id="ARBA00023125"/>
    </source>
</evidence>
<dbReference type="InterPro" id="IPR013762">
    <property type="entry name" value="Integrase-like_cat_sf"/>
</dbReference>
<dbReference type="PANTHER" id="PTHR30349:SF41">
    <property type="entry name" value="INTEGRASE_RECOMBINASE PROTEIN MJ0367-RELATED"/>
    <property type="match status" value="1"/>
</dbReference>
<name>A0A4D4LC28_STRVO</name>
<gene>
    <name evidence="6" type="ORF">SVIO_072430</name>
</gene>
<dbReference type="EMBL" id="BJHW01000001">
    <property type="protein sequence ID" value="GDY56620.1"/>
    <property type="molecule type" value="Genomic_DNA"/>
</dbReference>
<dbReference type="RefSeq" id="WP_165556273.1">
    <property type="nucleotide sequence ID" value="NZ_BAAASO010000002.1"/>
</dbReference>
<evidence type="ECO:0000313" key="6">
    <source>
        <dbReference type="EMBL" id="GDY56620.1"/>
    </source>
</evidence>
<dbReference type="GO" id="GO:0006310">
    <property type="term" value="P:DNA recombination"/>
    <property type="evidence" value="ECO:0007669"/>
    <property type="project" value="UniProtKB-KW"/>
</dbReference>
<evidence type="ECO:0000256" key="1">
    <source>
        <dbReference type="ARBA" id="ARBA00008857"/>
    </source>
</evidence>
<dbReference type="Pfam" id="PF00589">
    <property type="entry name" value="Phage_integrase"/>
    <property type="match status" value="1"/>
</dbReference>
<keyword evidence="3" id="KW-0233">DNA recombination</keyword>
<keyword evidence="7" id="KW-1185">Reference proteome</keyword>
<sequence>MRAFRVQLPSGAGYWTVLDEDLTVVPAADAFLRYVRFGRDQAELTTRTYAGHLALYLRWCARTGRDWRTAAQDLGLFTVWLEYGTPEATGIERPVAGRGVVMAGPGTEPHRQPARIGNVLTGVRQFLLHGITAKTVPSEVLVQLYEVAEDWDLPEEARGEGMSYRLKARHRVQVPRKRRDRATDAEAVALFMACRNARDRFIVLLLARAGLRRGTAAGLRREDMHFMPDSTALGCRVAGSHLHVLRRENANRAWAKRQESAAPGKAKPVDFLVVQAHDQYVIERMAMPHGAASDFVLVNLFADPLGAPMSPDGITELLERLSKRAELSRIVAPHMLRHAMASNVADAGGTLDEVAALLDHARLSSAEPYLHPDPDRLREAVDRVPSPRELAGGPR</sequence>
<evidence type="ECO:0000259" key="5">
    <source>
        <dbReference type="PROSITE" id="PS51898"/>
    </source>
</evidence>
<proteinExistence type="inferred from homology"/>
<feature type="region of interest" description="Disordered" evidence="4">
    <location>
        <begin position="368"/>
        <end position="395"/>
    </location>
</feature>
<dbReference type="GO" id="GO:0015074">
    <property type="term" value="P:DNA integration"/>
    <property type="evidence" value="ECO:0007669"/>
    <property type="project" value="InterPro"/>
</dbReference>
<evidence type="ECO:0000256" key="4">
    <source>
        <dbReference type="SAM" id="MobiDB-lite"/>
    </source>
</evidence>
<dbReference type="GO" id="GO:0003677">
    <property type="term" value="F:DNA binding"/>
    <property type="evidence" value="ECO:0007669"/>
    <property type="project" value="UniProtKB-KW"/>
</dbReference>
<dbReference type="InterPro" id="IPR050090">
    <property type="entry name" value="Tyrosine_recombinase_XerCD"/>
</dbReference>
<accession>A0A4D4LC28</accession>
<dbReference type="PANTHER" id="PTHR30349">
    <property type="entry name" value="PHAGE INTEGRASE-RELATED"/>
    <property type="match status" value="1"/>
</dbReference>
<reference evidence="6 7" key="1">
    <citation type="journal article" date="2020" name="Int. J. Syst. Evol. Microbiol.">
        <title>Reclassification of Streptomyces castelarensis and Streptomyces sporoclivatus as later heterotypic synonyms of Streptomyces antimycoticus.</title>
        <authorList>
            <person name="Komaki H."/>
            <person name="Tamura T."/>
        </authorList>
    </citation>
    <scope>NUCLEOTIDE SEQUENCE [LARGE SCALE GENOMIC DNA]</scope>
    <source>
        <strain evidence="6 7">NBRC 13459</strain>
    </source>
</reference>
<evidence type="ECO:0000313" key="7">
    <source>
        <dbReference type="Proteomes" id="UP000301309"/>
    </source>
</evidence>
<dbReference type="AlphaFoldDB" id="A0A4D4LC28"/>
<dbReference type="InterPro" id="IPR011010">
    <property type="entry name" value="DNA_brk_join_enz"/>
</dbReference>